<accession>A0A2I0J2Q8</accession>
<comment type="caution">
    <text evidence="2">The sequence shown here is derived from an EMBL/GenBank/DDBJ whole genome shotgun (WGS) entry which is preliminary data.</text>
</comment>
<keyword evidence="3" id="KW-1185">Reference proteome</keyword>
<proteinExistence type="predicted"/>
<evidence type="ECO:0000313" key="2">
    <source>
        <dbReference type="EMBL" id="PKI50353.1"/>
    </source>
</evidence>
<name>A0A2I0J2Q8_PUNGR</name>
<gene>
    <name evidence="2" type="ORF">CRG98_029233</name>
</gene>
<organism evidence="2 3">
    <name type="scientific">Punica granatum</name>
    <name type="common">Pomegranate</name>
    <dbReference type="NCBI Taxonomy" id="22663"/>
    <lineage>
        <taxon>Eukaryota</taxon>
        <taxon>Viridiplantae</taxon>
        <taxon>Streptophyta</taxon>
        <taxon>Embryophyta</taxon>
        <taxon>Tracheophyta</taxon>
        <taxon>Spermatophyta</taxon>
        <taxon>Magnoliopsida</taxon>
        <taxon>eudicotyledons</taxon>
        <taxon>Gunneridae</taxon>
        <taxon>Pentapetalae</taxon>
        <taxon>rosids</taxon>
        <taxon>malvids</taxon>
        <taxon>Myrtales</taxon>
        <taxon>Lythraceae</taxon>
        <taxon>Punica</taxon>
    </lineage>
</organism>
<dbReference type="EMBL" id="PGOL01002119">
    <property type="protein sequence ID" value="PKI50353.1"/>
    <property type="molecule type" value="Genomic_DNA"/>
</dbReference>
<sequence length="255" mass="30101">MKRLLKDKFLLLECEQQLFEPSSYLLETGLPLVQGKTNLGDMKIIDVVIEDEKVQVEDTTSKKDSQTKEEEDVESKNQTMLERDTHISIMNDLSFEENILEISAYVLLDKPMLKKGQDELSARLDKLTHVVERLALARAALPRTHRVPRWNVQVEDKVDWEDELPQEEEQLVPRREQRSVGNNLKLKIQQFKGMSSPEEYLKWVLRVDKVFEYCEYSEAQKCQLAALEFTDYVNLWWENIKAQRRRDGENEIRSW</sequence>
<dbReference type="AlphaFoldDB" id="A0A2I0J2Q8"/>
<dbReference type="Proteomes" id="UP000233551">
    <property type="component" value="Unassembled WGS sequence"/>
</dbReference>
<reference evidence="2 3" key="1">
    <citation type="submission" date="2017-11" db="EMBL/GenBank/DDBJ databases">
        <title>De-novo sequencing of pomegranate (Punica granatum L.) genome.</title>
        <authorList>
            <person name="Akparov Z."/>
            <person name="Amiraslanov A."/>
            <person name="Hajiyeva S."/>
            <person name="Abbasov M."/>
            <person name="Kaur K."/>
            <person name="Hamwieh A."/>
            <person name="Solovyev V."/>
            <person name="Salamov A."/>
            <person name="Braich B."/>
            <person name="Kosarev P."/>
            <person name="Mahmoud A."/>
            <person name="Hajiyev E."/>
            <person name="Babayeva S."/>
            <person name="Izzatullayeva V."/>
            <person name="Mammadov A."/>
            <person name="Mammadov A."/>
            <person name="Sharifova S."/>
            <person name="Ojaghi J."/>
            <person name="Eynullazada K."/>
            <person name="Bayramov B."/>
            <person name="Abdulazimova A."/>
            <person name="Shahmuradov I."/>
        </authorList>
    </citation>
    <scope>NUCLEOTIDE SEQUENCE [LARGE SCALE GENOMIC DNA]</scope>
    <source>
        <strain evidence="3">cv. AG2017</strain>
        <tissue evidence="2">Leaf</tissue>
    </source>
</reference>
<evidence type="ECO:0008006" key="4">
    <source>
        <dbReference type="Google" id="ProtNLM"/>
    </source>
</evidence>
<protein>
    <recommendedName>
        <fullName evidence="4">Retrotransposon gag domain-containing protein</fullName>
    </recommendedName>
</protein>
<evidence type="ECO:0000313" key="3">
    <source>
        <dbReference type="Proteomes" id="UP000233551"/>
    </source>
</evidence>
<feature type="compositionally biased region" description="Basic and acidic residues" evidence="1">
    <location>
        <begin position="56"/>
        <end position="68"/>
    </location>
</feature>
<feature type="region of interest" description="Disordered" evidence="1">
    <location>
        <begin position="56"/>
        <end position="78"/>
    </location>
</feature>
<evidence type="ECO:0000256" key="1">
    <source>
        <dbReference type="SAM" id="MobiDB-lite"/>
    </source>
</evidence>